<comment type="caution">
    <text evidence="1">The sequence shown here is derived from an EMBL/GenBank/DDBJ whole genome shotgun (WGS) entry which is preliminary data.</text>
</comment>
<organism evidence="1 2">
    <name type="scientific">Levilactobacillus lanxiensis</name>
    <dbReference type="NCBI Taxonomy" id="2799568"/>
    <lineage>
        <taxon>Bacteria</taxon>
        <taxon>Bacillati</taxon>
        <taxon>Bacillota</taxon>
        <taxon>Bacilli</taxon>
        <taxon>Lactobacillales</taxon>
        <taxon>Lactobacillaceae</taxon>
        <taxon>Levilactobacillus</taxon>
    </lineage>
</organism>
<keyword evidence="2" id="KW-1185">Reference proteome</keyword>
<name>A0ABW4D0C6_9LACO</name>
<evidence type="ECO:0008006" key="3">
    <source>
        <dbReference type="Google" id="ProtNLM"/>
    </source>
</evidence>
<dbReference type="RefSeq" id="WP_203644025.1">
    <property type="nucleotide sequence ID" value="NZ_BOLN01000003.1"/>
</dbReference>
<evidence type="ECO:0000313" key="2">
    <source>
        <dbReference type="Proteomes" id="UP001597189"/>
    </source>
</evidence>
<reference evidence="2" key="1">
    <citation type="journal article" date="2019" name="Int. J. Syst. Evol. Microbiol.">
        <title>The Global Catalogue of Microorganisms (GCM) 10K type strain sequencing project: providing services to taxonomists for standard genome sequencing and annotation.</title>
        <authorList>
            <consortium name="The Broad Institute Genomics Platform"/>
            <consortium name="The Broad Institute Genome Sequencing Center for Infectious Disease"/>
            <person name="Wu L."/>
            <person name="Ma J."/>
        </authorList>
    </citation>
    <scope>NUCLEOTIDE SEQUENCE [LARGE SCALE GENOMIC DNA]</scope>
    <source>
        <strain evidence="2">CCM 8979</strain>
    </source>
</reference>
<dbReference type="EMBL" id="JBHTOD010000003">
    <property type="protein sequence ID" value="MFD1455006.1"/>
    <property type="molecule type" value="Genomic_DNA"/>
</dbReference>
<evidence type="ECO:0000313" key="1">
    <source>
        <dbReference type="EMBL" id="MFD1455006.1"/>
    </source>
</evidence>
<accession>A0ABW4D0C6</accession>
<sequence length="55" mass="6506">MSEKPSEKIVVDADEWRSLQETLFLINQGVDRQIRERSNDKTIGFAEAWRQIKDK</sequence>
<dbReference type="Proteomes" id="UP001597189">
    <property type="component" value="Unassembled WGS sequence"/>
</dbReference>
<gene>
    <name evidence="1" type="ORF">ACFQ44_04795</name>
</gene>
<protein>
    <recommendedName>
        <fullName evidence="3">Prevent-host-death protein</fullName>
    </recommendedName>
</protein>
<proteinExistence type="predicted"/>